<feature type="compositionally biased region" description="Acidic residues" evidence="1">
    <location>
        <begin position="94"/>
        <end position="107"/>
    </location>
</feature>
<evidence type="ECO:0000256" key="1">
    <source>
        <dbReference type="SAM" id="MobiDB-lite"/>
    </source>
</evidence>
<dbReference type="InParanoid" id="A0A0C3HLS4"/>
<accession>A0A0C3HLS4</accession>
<feature type="compositionally biased region" description="Low complexity" evidence="1">
    <location>
        <begin position="190"/>
        <end position="203"/>
    </location>
</feature>
<keyword evidence="3" id="KW-1185">Reference proteome</keyword>
<name>A0A0C3HLS4_OIDMZ</name>
<dbReference type="OrthoDB" id="5431245at2759"/>
<dbReference type="HOGENOM" id="CLU_1349303_0_0_1"/>
<feature type="compositionally biased region" description="Acidic residues" evidence="1">
    <location>
        <begin position="133"/>
        <end position="144"/>
    </location>
</feature>
<dbReference type="PANTHER" id="PTHR36826:SF1">
    <property type="entry name" value="PROTEIN ECM13"/>
    <property type="match status" value="1"/>
</dbReference>
<dbReference type="InterPro" id="IPR037738">
    <property type="entry name" value="Ecm13-like"/>
</dbReference>
<sequence length="203" mass="22765">MSTVSSPFRRKSPNMSVTQVYSLAHTARAKLWTEASRADHNLRLLIGHANVLDSLMLELAESEQEQEPYLNRPDRQASRPTEQKHIQWAHVVVEDPEEDWQAEDADSSDSSSSDSDDYSDYLHSRPVPISYDGEIEDDGTEDYENLTLTLESHGASPPDLEHDSGDLSTRPRRPHLHPSTCFPSHPPPRSSASRSPPLASTIR</sequence>
<gene>
    <name evidence="2" type="ORF">OIDMADRAFT_27729</name>
</gene>
<dbReference type="AlphaFoldDB" id="A0A0C3HLS4"/>
<organism evidence="2 3">
    <name type="scientific">Oidiodendron maius (strain Zn)</name>
    <dbReference type="NCBI Taxonomy" id="913774"/>
    <lineage>
        <taxon>Eukaryota</taxon>
        <taxon>Fungi</taxon>
        <taxon>Dikarya</taxon>
        <taxon>Ascomycota</taxon>
        <taxon>Pezizomycotina</taxon>
        <taxon>Leotiomycetes</taxon>
        <taxon>Leotiomycetes incertae sedis</taxon>
        <taxon>Myxotrichaceae</taxon>
        <taxon>Oidiodendron</taxon>
    </lineage>
</organism>
<feature type="compositionally biased region" description="Basic and acidic residues" evidence="1">
    <location>
        <begin position="72"/>
        <end position="85"/>
    </location>
</feature>
<dbReference type="Proteomes" id="UP000054321">
    <property type="component" value="Unassembled WGS sequence"/>
</dbReference>
<dbReference type="STRING" id="913774.A0A0C3HLS4"/>
<evidence type="ECO:0000313" key="2">
    <source>
        <dbReference type="EMBL" id="KIN03292.1"/>
    </source>
</evidence>
<dbReference type="EMBL" id="KN832874">
    <property type="protein sequence ID" value="KIN03292.1"/>
    <property type="molecule type" value="Genomic_DNA"/>
</dbReference>
<protein>
    <submittedName>
        <fullName evidence="2">Uncharacterized protein</fullName>
    </submittedName>
</protein>
<feature type="region of interest" description="Disordered" evidence="1">
    <location>
        <begin position="64"/>
        <end position="203"/>
    </location>
</feature>
<evidence type="ECO:0000313" key="3">
    <source>
        <dbReference type="Proteomes" id="UP000054321"/>
    </source>
</evidence>
<reference evidence="2 3" key="1">
    <citation type="submission" date="2014-04" db="EMBL/GenBank/DDBJ databases">
        <authorList>
            <consortium name="DOE Joint Genome Institute"/>
            <person name="Kuo A."/>
            <person name="Martino E."/>
            <person name="Perotto S."/>
            <person name="Kohler A."/>
            <person name="Nagy L.G."/>
            <person name="Floudas D."/>
            <person name="Copeland A."/>
            <person name="Barry K.W."/>
            <person name="Cichocki N."/>
            <person name="Veneault-Fourrey C."/>
            <person name="LaButti K."/>
            <person name="Lindquist E.A."/>
            <person name="Lipzen A."/>
            <person name="Lundell T."/>
            <person name="Morin E."/>
            <person name="Murat C."/>
            <person name="Sun H."/>
            <person name="Tunlid A."/>
            <person name="Henrissat B."/>
            <person name="Grigoriev I.V."/>
            <person name="Hibbett D.S."/>
            <person name="Martin F."/>
            <person name="Nordberg H.P."/>
            <person name="Cantor M.N."/>
            <person name="Hua S.X."/>
        </authorList>
    </citation>
    <scope>NUCLEOTIDE SEQUENCE [LARGE SCALE GENOMIC DNA]</scope>
    <source>
        <strain evidence="2 3">Zn</strain>
    </source>
</reference>
<proteinExistence type="predicted"/>
<reference evidence="3" key="2">
    <citation type="submission" date="2015-01" db="EMBL/GenBank/DDBJ databases">
        <title>Evolutionary Origins and Diversification of the Mycorrhizal Mutualists.</title>
        <authorList>
            <consortium name="DOE Joint Genome Institute"/>
            <consortium name="Mycorrhizal Genomics Consortium"/>
            <person name="Kohler A."/>
            <person name="Kuo A."/>
            <person name="Nagy L.G."/>
            <person name="Floudas D."/>
            <person name="Copeland A."/>
            <person name="Barry K.W."/>
            <person name="Cichocki N."/>
            <person name="Veneault-Fourrey C."/>
            <person name="LaButti K."/>
            <person name="Lindquist E.A."/>
            <person name="Lipzen A."/>
            <person name="Lundell T."/>
            <person name="Morin E."/>
            <person name="Murat C."/>
            <person name="Riley R."/>
            <person name="Ohm R."/>
            <person name="Sun H."/>
            <person name="Tunlid A."/>
            <person name="Henrissat B."/>
            <person name="Grigoriev I.V."/>
            <person name="Hibbett D.S."/>
            <person name="Martin F."/>
        </authorList>
    </citation>
    <scope>NUCLEOTIDE SEQUENCE [LARGE SCALE GENOMIC DNA]</scope>
    <source>
        <strain evidence="3">Zn</strain>
    </source>
</reference>
<dbReference type="PANTHER" id="PTHR36826">
    <property type="entry name" value="PROTEIN ECM13"/>
    <property type="match status" value="1"/>
</dbReference>